<accession>A0A812T642</accession>
<feature type="region of interest" description="Disordered" evidence="1">
    <location>
        <begin position="69"/>
        <end position="104"/>
    </location>
</feature>
<evidence type="ECO:0000256" key="1">
    <source>
        <dbReference type="SAM" id="MobiDB-lite"/>
    </source>
</evidence>
<keyword evidence="3" id="KW-1185">Reference proteome</keyword>
<comment type="caution">
    <text evidence="2">The sequence shown here is derived from an EMBL/GenBank/DDBJ whole genome shotgun (WGS) entry which is preliminary data.</text>
</comment>
<proteinExistence type="predicted"/>
<sequence length="104" mass="10907">MQPRSLEGLGVAAMDTDLAATQPDPAATQLDPSSDEAERTVTAAELLTTAGSATQAEMIAICMESERARNMGHDAPGSPAPRTPEPSQDKMKRLLDEPNMSIAA</sequence>
<dbReference type="AlphaFoldDB" id="A0A812T642"/>
<reference evidence="2" key="1">
    <citation type="submission" date="2021-02" db="EMBL/GenBank/DDBJ databases">
        <authorList>
            <person name="Dougan E. K."/>
            <person name="Rhodes N."/>
            <person name="Thang M."/>
            <person name="Chan C."/>
        </authorList>
    </citation>
    <scope>NUCLEOTIDE SEQUENCE</scope>
</reference>
<name>A0A812T642_9DINO</name>
<protein>
    <submittedName>
        <fullName evidence="2">Uncharacterized protein</fullName>
    </submittedName>
</protein>
<gene>
    <name evidence="2" type="ORF">SNAT2548_LOCUS28680</name>
</gene>
<evidence type="ECO:0000313" key="3">
    <source>
        <dbReference type="Proteomes" id="UP000604046"/>
    </source>
</evidence>
<organism evidence="2 3">
    <name type="scientific">Symbiodinium natans</name>
    <dbReference type="NCBI Taxonomy" id="878477"/>
    <lineage>
        <taxon>Eukaryota</taxon>
        <taxon>Sar</taxon>
        <taxon>Alveolata</taxon>
        <taxon>Dinophyceae</taxon>
        <taxon>Suessiales</taxon>
        <taxon>Symbiodiniaceae</taxon>
        <taxon>Symbiodinium</taxon>
    </lineage>
</organism>
<feature type="compositionally biased region" description="Basic and acidic residues" evidence="1">
    <location>
        <begin position="87"/>
        <end position="96"/>
    </location>
</feature>
<dbReference type="Proteomes" id="UP000604046">
    <property type="component" value="Unassembled WGS sequence"/>
</dbReference>
<feature type="region of interest" description="Disordered" evidence="1">
    <location>
        <begin position="1"/>
        <end position="35"/>
    </location>
</feature>
<evidence type="ECO:0000313" key="2">
    <source>
        <dbReference type="EMBL" id="CAE7512307.1"/>
    </source>
</evidence>
<dbReference type="EMBL" id="CAJNDS010002525">
    <property type="protein sequence ID" value="CAE7512307.1"/>
    <property type="molecule type" value="Genomic_DNA"/>
</dbReference>